<name>A0ABP5EC40_9MICO</name>
<feature type="domain" description="ScoMcrA-like N-terminal head" evidence="1">
    <location>
        <begin position="9"/>
        <end position="91"/>
    </location>
</feature>
<dbReference type="Pfam" id="PF26345">
    <property type="entry name" value="ScoMcrA_N"/>
    <property type="match status" value="1"/>
</dbReference>
<evidence type="ECO:0000313" key="3">
    <source>
        <dbReference type="Proteomes" id="UP001500326"/>
    </source>
</evidence>
<reference evidence="3" key="1">
    <citation type="journal article" date="2019" name="Int. J. Syst. Evol. Microbiol.">
        <title>The Global Catalogue of Microorganisms (GCM) 10K type strain sequencing project: providing services to taxonomists for standard genome sequencing and annotation.</title>
        <authorList>
            <consortium name="The Broad Institute Genomics Platform"/>
            <consortium name="The Broad Institute Genome Sequencing Center for Infectious Disease"/>
            <person name="Wu L."/>
            <person name="Ma J."/>
        </authorList>
    </citation>
    <scope>NUCLEOTIDE SEQUENCE [LARGE SCALE GENOMIC DNA]</scope>
    <source>
        <strain evidence="3">JCM 14902</strain>
    </source>
</reference>
<protein>
    <recommendedName>
        <fullName evidence="1">ScoMcrA-like N-terminal head domain-containing protein</fullName>
    </recommendedName>
</protein>
<sequence length="97" mass="10418">MPSYSALTDRSAVQRAIDEFDRLGRDAFLHKFGFGVARDYFLVTDSGRYDSKAIFGVAFGLQHGTPLGSDEFSGGRDGAAGRLAELGYSITGINFTG</sequence>
<keyword evidence="3" id="KW-1185">Reference proteome</keyword>
<dbReference type="RefSeq" id="WP_344064686.1">
    <property type="nucleotide sequence ID" value="NZ_BAAAOH010000001.1"/>
</dbReference>
<evidence type="ECO:0000313" key="2">
    <source>
        <dbReference type="EMBL" id="GAA1994439.1"/>
    </source>
</evidence>
<organism evidence="2 3">
    <name type="scientific">Microbacterium pumilum</name>
    <dbReference type="NCBI Taxonomy" id="344165"/>
    <lineage>
        <taxon>Bacteria</taxon>
        <taxon>Bacillati</taxon>
        <taxon>Actinomycetota</taxon>
        <taxon>Actinomycetes</taxon>
        <taxon>Micrococcales</taxon>
        <taxon>Microbacteriaceae</taxon>
        <taxon>Microbacterium</taxon>
    </lineage>
</organism>
<proteinExistence type="predicted"/>
<dbReference type="Proteomes" id="UP001500326">
    <property type="component" value="Unassembled WGS sequence"/>
</dbReference>
<dbReference type="InterPro" id="IPR058807">
    <property type="entry name" value="ScoMcrA_N"/>
</dbReference>
<comment type="caution">
    <text evidence="2">The sequence shown here is derived from an EMBL/GenBank/DDBJ whole genome shotgun (WGS) entry which is preliminary data.</text>
</comment>
<accession>A0ABP5EC40</accession>
<evidence type="ECO:0000259" key="1">
    <source>
        <dbReference type="Pfam" id="PF26345"/>
    </source>
</evidence>
<gene>
    <name evidence="2" type="ORF">GCM10009777_32680</name>
</gene>
<dbReference type="EMBL" id="BAAAOH010000001">
    <property type="protein sequence ID" value="GAA1994439.1"/>
    <property type="molecule type" value="Genomic_DNA"/>
</dbReference>